<accession>A0A660E6K0</accession>
<evidence type="ECO:0000313" key="1">
    <source>
        <dbReference type="EMBL" id="VDG27904.1"/>
    </source>
</evidence>
<gene>
    <name evidence="1" type="ORF">MUDAN_MDHGFNIF_02721</name>
</gene>
<dbReference type="Proteomes" id="UP000289996">
    <property type="component" value="Unassembled WGS sequence"/>
</dbReference>
<proteinExistence type="predicted"/>
<dbReference type="RefSeq" id="WP_130851608.1">
    <property type="nucleotide sequence ID" value="NZ_UYIG01000068.1"/>
</dbReference>
<protein>
    <submittedName>
        <fullName evidence="1">Uncharacterized protein</fullName>
    </submittedName>
</protein>
<dbReference type="AlphaFoldDB" id="A0A660E6K0"/>
<keyword evidence="2" id="KW-1185">Reference proteome</keyword>
<sequence length="94" mass="10797">MNEVNVNDYLEVAGKLVGRVISIDKKSLLVRKVKITFDTKKLEKALIMQPHAVFVSKSLIENSYWIRTFRTSTEVIGTFNLDKNGEVIDEFLIH</sequence>
<name>A0A660E6K0_9LACO</name>
<reference evidence="1 2" key="1">
    <citation type="submission" date="2018-11" db="EMBL/GenBank/DDBJ databases">
        <authorList>
            <person name="Wuyts S."/>
        </authorList>
    </citation>
    <scope>NUCLEOTIDE SEQUENCE [LARGE SCALE GENOMIC DNA]</scope>
    <source>
        <strain evidence="1">Lactobacillus mudanjiangensis AMBF249</strain>
    </source>
</reference>
<evidence type="ECO:0000313" key="2">
    <source>
        <dbReference type="Proteomes" id="UP000289996"/>
    </source>
</evidence>
<dbReference type="EMBL" id="UYIG01000068">
    <property type="protein sequence ID" value="VDG27904.1"/>
    <property type="molecule type" value="Genomic_DNA"/>
</dbReference>
<organism evidence="1 2">
    <name type="scientific">Lactiplantibacillus mudanjiangensis</name>
    <dbReference type="NCBI Taxonomy" id="1296538"/>
    <lineage>
        <taxon>Bacteria</taxon>
        <taxon>Bacillati</taxon>
        <taxon>Bacillota</taxon>
        <taxon>Bacilli</taxon>
        <taxon>Lactobacillales</taxon>
        <taxon>Lactobacillaceae</taxon>
        <taxon>Lactiplantibacillus</taxon>
    </lineage>
</organism>